<keyword evidence="3 5" id="KW-0378">Hydrolase</keyword>
<feature type="domain" description="Enoyl-CoA hydratase/isomerase" evidence="4">
    <location>
        <begin position="43"/>
        <end position="368"/>
    </location>
</feature>
<protein>
    <recommendedName>
        <fullName evidence="2">3-hydroxyisobutyryl-CoA hydrolase</fullName>
        <ecNumber evidence="2">3.1.2.4</ecNumber>
    </recommendedName>
</protein>
<sequence>MSIIVRIAPKEATATKIGSTGVLMAPHDDILFSEIPGKKGNLGEITLNRPKALNALTGDMCRRLHEQLLGWESDRTIKAVVIKGAGDRAFCAGGDIRTLYMNGKEHLQTAEKFFYDEYRMNAAIFHFKKPYIALLDGITMGGGAGVSVHGSHRVATEQLLFAMPETAIGFFPDVGAGYFLSRCKNNMGYYLGLTGDRIGAGDAKWLGLVNHVIPSEKQDALIEALASAPFSSEDHRQVTDIITEFSIELEPLLFNQKTLIESCFAAESVEAIVSRLEERNEEWGKTVLETLLSKSPTSLKVTYEHLTRASAMDFNAIMETEFNIALQFLKTPDFFEGIRAVIIDKDQSPKWQPMKLEEVTSERVASYFMKKAQLNMTTV</sequence>
<dbReference type="RefSeq" id="WP_011996402.1">
    <property type="nucleotide sequence ID" value="NC_009727.1"/>
</dbReference>
<evidence type="ECO:0000256" key="2">
    <source>
        <dbReference type="ARBA" id="ARBA00011915"/>
    </source>
</evidence>
<dbReference type="FunFam" id="3.90.226.10:FF:000026">
    <property type="entry name" value="3-hydroxyisobutyryl-CoA hydrolase, mitochondrial"/>
    <property type="match status" value="1"/>
</dbReference>
<dbReference type="CDD" id="cd06558">
    <property type="entry name" value="crotonase-like"/>
    <property type="match status" value="1"/>
</dbReference>
<evidence type="ECO:0000313" key="5">
    <source>
        <dbReference type="EMBL" id="ABS77301.2"/>
    </source>
</evidence>
<dbReference type="PANTHER" id="PTHR43176">
    <property type="entry name" value="3-HYDROXYISOBUTYRYL-COA HYDROLASE-RELATED"/>
    <property type="match status" value="1"/>
</dbReference>
<reference evidence="5 6" key="1">
    <citation type="journal article" date="2009" name="Infect. Immun.">
        <title>Comparative genomics reveal extensive transposon-mediated genomic plasticity and diversity among potential effector proteins within the genus Coxiella.</title>
        <authorList>
            <person name="Beare P.A."/>
            <person name="Unsworth N."/>
            <person name="Andoh M."/>
            <person name="Voth D.E."/>
            <person name="Omsland A."/>
            <person name="Gilk S.D."/>
            <person name="Williams K.P."/>
            <person name="Sobral B.W."/>
            <person name="Kupko J.J.III."/>
            <person name="Porcella S.F."/>
            <person name="Samuel J.E."/>
            <person name="Heinzen R.A."/>
        </authorList>
    </citation>
    <scope>NUCLEOTIDE SEQUENCE [LARGE SCALE GENOMIC DNA]</scope>
    <source>
        <strain evidence="5 6">Dugway 5J108-111</strain>
    </source>
</reference>
<evidence type="ECO:0000256" key="3">
    <source>
        <dbReference type="ARBA" id="ARBA00022801"/>
    </source>
</evidence>
<dbReference type="Proteomes" id="UP000008555">
    <property type="component" value="Chromosome"/>
</dbReference>
<dbReference type="Pfam" id="PF16113">
    <property type="entry name" value="ECH_2"/>
    <property type="match status" value="1"/>
</dbReference>
<evidence type="ECO:0000256" key="1">
    <source>
        <dbReference type="ARBA" id="ARBA00001709"/>
    </source>
</evidence>
<name>A9KB77_COXBN</name>
<gene>
    <name evidence="5" type="ordered locus">CBUD_0089</name>
</gene>
<dbReference type="EMBL" id="CP000733">
    <property type="protein sequence ID" value="ABS77301.2"/>
    <property type="molecule type" value="Genomic_DNA"/>
</dbReference>
<dbReference type="NCBIfam" id="NF004127">
    <property type="entry name" value="PRK05617.1"/>
    <property type="match status" value="1"/>
</dbReference>
<dbReference type="EC" id="3.1.2.4" evidence="2"/>
<dbReference type="InterPro" id="IPR032259">
    <property type="entry name" value="HIBYL-CoA-H"/>
</dbReference>
<dbReference type="Gene3D" id="3.90.226.10">
    <property type="entry name" value="2-enoyl-CoA Hydratase, Chain A, domain 1"/>
    <property type="match status" value="1"/>
</dbReference>
<dbReference type="PANTHER" id="PTHR43176:SF3">
    <property type="entry name" value="3-HYDROXYISOBUTYRYL-COA HYDROLASE, MITOCHONDRIAL"/>
    <property type="match status" value="1"/>
</dbReference>
<organism evidence="5 6">
    <name type="scientific">Coxiella burnetii (strain Dugway 5J108-111)</name>
    <dbReference type="NCBI Taxonomy" id="434922"/>
    <lineage>
        <taxon>Bacteria</taxon>
        <taxon>Pseudomonadati</taxon>
        <taxon>Pseudomonadota</taxon>
        <taxon>Gammaproteobacteria</taxon>
        <taxon>Legionellales</taxon>
        <taxon>Coxiellaceae</taxon>
        <taxon>Coxiella</taxon>
    </lineage>
</organism>
<dbReference type="KEGG" id="cbd:CBUD_0089"/>
<evidence type="ECO:0000313" key="6">
    <source>
        <dbReference type="Proteomes" id="UP000008555"/>
    </source>
</evidence>
<dbReference type="GO" id="GO:0003860">
    <property type="term" value="F:3-hydroxyisobutyryl-CoA hydrolase activity"/>
    <property type="evidence" value="ECO:0007669"/>
    <property type="project" value="UniProtKB-EC"/>
</dbReference>
<dbReference type="AlphaFoldDB" id="A9KB77"/>
<dbReference type="InterPro" id="IPR029045">
    <property type="entry name" value="ClpP/crotonase-like_dom_sf"/>
</dbReference>
<dbReference type="GO" id="GO:0006574">
    <property type="term" value="P:L-valine catabolic process"/>
    <property type="evidence" value="ECO:0007669"/>
    <property type="project" value="TreeGrafter"/>
</dbReference>
<comment type="catalytic activity">
    <reaction evidence="1">
        <text>3-hydroxy-2-methylpropanoyl-CoA + H2O = 3-hydroxy-2-methylpropanoate + CoA + H(+)</text>
        <dbReference type="Rhea" id="RHEA:20888"/>
        <dbReference type="ChEBI" id="CHEBI:11805"/>
        <dbReference type="ChEBI" id="CHEBI:15377"/>
        <dbReference type="ChEBI" id="CHEBI:15378"/>
        <dbReference type="ChEBI" id="CHEBI:57287"/>
        <dbReference type="ChEBI" id="CHEBI:57340"/>
        <dbReference type="EC" id="3.1.2.4"/>
    </reaction>
</comment>
<evidence type="ECO:0000259" key="4">
    <source>
        <dbReference type="Pfam" id="PF16113"/>
    </source>
</evidence>
<dbReference type="HOGENOM" id="CLU_009834_22_1_6"/>
<accession>A9KB77</accession>
<dbReference type="InterPro" id="IPR045004">
    <property type="entry name" value="ECH_dom"/>
</dbReference>
<proteinExistence type="predicted"/>
<dbReference type="SUPFAM" id="SSF52096">
    <property type="entry name" value="ClpP/crotonase"/>
    <property type="match status" value="1"/>
</dbReference>